<keyword evidence="2" id="KW-1133">Transmembrane helix</keyword>
<evidence type="ECO:0000313" key="4">
    <source>
        <dbReference type="EMBL" id="EFP13261.1"/>
    </source>
</evidence>
<evidence type="ECO:0000256" key="1">
    <source>
        <dbReference type="SAM" id="MobiDB-lite"/>
    </source>
</evidence>
<feature type="compositionally biased region" description="Basic and acidic residues" evidence="1">
    <location>
        <begin position="323"/>
        <end position="335"/>
    </location>
</feature>
<dbReference type="eggNOG" id="ENOG502QU8U">
    <property type="taxonomic scope" value="Eukaryota"/>
</dbReference>
<feature type="compositionally biased region" description="Acidic residues" evidence="1">
    <location>
        <begin position="291"/>
        <end position="300"/>
    </location>
</feature>
<feature type="compositionally biased region" description="Acidic residues" evidence="1">
    <location>
        <begin position="308"/>
        <end position="322"/>
    </location>
</feature>
<dbReference type="HOGENOM" id="CLU_467880_0_0_1"/>
<dbReference type="GO" id="GO:0036503">
    <property type="term" value="P:ERAD pathway"/>
    <property type="evidence" value="ECO:0007669"/>
    <property type="project" value="InterPro"/>
</dbReference>
<feature type="transmembrane region" description="Helical" evidence="2">
    <location>
        <begin position="553"/>
        <end position="572"/>
    </location>
</feature>
<dbReference type="PROSITE" id="PS50053">
    <property type="entry name" value="UBIQUITIN_2"/>
    <property type="match status" value="1"/>
</dbReference>
<evidence type="ECO:0000259" key="3">
    <source>
        <dbReference type="PROSITE" id="PS50053"/>
    </source>
</evidence>
<dbReference type="SMART" id="SM00213">
    <property type="entry name" value="UBQ"/>
    <property type="match status" value="1"/>
</dbReference>
<evidence type="ECO:0000313" key="5">
    <source>
        <dbReference type="Proteomes" id="UP000008281"/>
    </source>
</evidence>
<keyword evidence="2" id="KW-0812">Transmembrane</keyword>
<dbReference type="OrthoDB" id="1679758at2759"/>
<dbReference type="InParanoid" id="E3N069"/>
<dbReference type="InterPro" id="IPR029071">
    <property type="entry name" value="Ubiquitin-like_domsf"/>
</dbReference>
<dbReference type="STRING" id="31234.E3N069"/>
<dbReference type="EMBL" id="DS268504">
    <property type="protein sequence ID" value="EFP13261.1"/>
    <property type="molecule type" value="Genomic_DNA"/>
</dbReference>
<feature type="transmembrane region" description="Helical" evidence="2">
    <location>
        <begin position="487"/>
        <end position="506"/>
    </location>
</feature>
<dbReference type="InterPro" id="IPR000626">
    <property type="entry name" value="Ubiquitin-like_dom"/>
</dbReference>
<sequence>MLLLLATSLIEYIELSTVIAVIIIISCGYLSFRISSRRPLYYNLFVVEMHTWTTRRMVQVLHLGQEFASPITWDRLVQRMRARAPRIQGEERMAISDTNIVIQSPNTVIDSPAPARLFLNPEKLSKFIRFFRSPDVDLITLWDIEMPPPGAGHVPDATRDSQYAAAAAIAILARGDDATLMSRVLQNNQALQNSIEMSPLSGERRNGPSRLDYVTTDVTYTTPSLNPHMQHQVTTTTSNVTQTQAPRNEIIGPLPDDDDDYPPTYETTDDDDDDSSVVVIDGSSWAGEGERQDEEGDESDANVPLVPTEEEREQVERQEEEEREQRAEREAREAEMAVLEGPSEGKILIRLKFMNDTEKDTYASLMDTVAKFKVDHFTDLANKVIRLIYRGQLLREDHRTLESYGLHEGCVMHCHISMTPYSTPGVATLAPIVNDFAPPRRRIRRSQRAPRDPTPTPPHEVQPVVERTRNEDFARRRAAQDRNVGQIYLLLSTMVPILSGIGLAFFRPDRIRDLLRPATLLTISQWVCNLLVDNGLLEQDDDEPDSHYQASTLFWIFGGQMIAVTVFLYYFPDLFHRLGLAIFCIFCLYFVFVVYSLQRRRQPDVQAQNEMIENQIVQESISLI</sequence>
<feature type="region of interest" description="Disordered" evidence="1">
    <location>
        <begin position="220"/>
        <end position="338"/>
    </location>
</feature>
<dbReference type="Gene3D" id="3.10.20.90">
    <property type="entry name" value="Phosphatidylinositol 3-kinase Catalytic Subunit, Chain A, domain 1"/>
    <property type="match status" value="1"/>
</dbReference>
<dbReference type="SUPFAM" id="SSF54236">
    <property type="entry name" value="Ubiquitin-like"/>
    <property type="match status" value="1"/>
</dbReference>
<feature type="transmembrane region" description="Helical" evidence="2">
    <location>
        <begin position="578"/>
        <end position="597"/>
    </location>
</feature>
<dbReference type="PANTHER" id="PTHR14557:SF5">
    <property type="entry name" value="UBIQUITIN-LIKE DOMAIN-CONTAINING PROTEIN"/>
    <property type="match status" value="1"/>
</dbReference>
<name>E3N069_CAERE</name>
<feature type="compositionally biased region" description="Acidic residues" evidence="1">
    <location>
        <begin position="255"/>
        <end position="275"/>
    </location>
</feature>
<feature type="compositionally biased region" description="Low complexity" evidence="1">
    <location>
        <begin position="230"/>
        <end position="244"/>
    </location>
</feature>
<reference evidence="4" key="1">
    <citation type="submission" date="2007-07" db="EMBL/GenBank/DDBJ databases">
        <title>PCAP assembly of the Caenorhabditis remanei genome.</title>
        <authorList>
            <consortium name="The Caenorhabditis remanei Sequencing Consortium"/>
            <person name="Wilson R.K."/>
        </authorList>
    </citation>
    <scope>NUCLEOTIDE SEQUENCE [LARGE SCALE GENOMIC DNA]</scope>
    <source>
        <strain evidence="4">PB4641</strain>
    </source>
</reference>
<protein>
    <recommendedName>
        <fullName evidence="3">Ubiquitin-like domain-containing protein</fullName>
    </recommendedName>
</protein>
<dbReference type="FunCoup" id="E3N069">
    <property type="interactions" value="413"/>
</dbReference>
<feature type="region of interest" description="Disordered" evidence="1">
    <location>
        <begin position="440"/>
        <end position="472"/>
    </location>
</feature>
<keyword evidence="5" id="KW-1185">Reference proteome</keyword>
<dbReference type="Pfam" id="PF00240">
    <property type="entry name" value="ubiquitin"/>
    <property type="match status" value="1"/>
</dbReference>
<gene>
    <name evidence="4" type="ORF">CRE_12151</name>
</gene>
<proteinExistence type="predicted"/>
<dbReference type="InterPro" id="IPR040352">
    <property type="entry name" value="TMUB1/2"/>
</dbReference>
<keyword evidence="2" id="KW-0472">Membrane</keyword>
<feature type="domain" description="Ubiquitin-like" evidence="3">
    <location>
        <begin position="347"/>
        <end position="413"/>
    </location>
</feature>
<dbReference type="AlphaFoldDB" id="E3N069"/>
<dbReference type="CDD" id="cd17057">
    <property type="entry name" value="Ubl_TMUB1_like"/>
    <property type="match status" value="1"/>
</dbReference>
<feature type="transmembrane region" description="Helical" evidence="2">
    <location>
        <begin position="12"/>
        <end position="32"/>
    </location>
</feature>
<dbReference type="OMA" id="VVEMHTW"/>
<dbReference type="Proteomes" id="UP000008281">
    <property type="component" value="Unassembled WGS sequence"/>
</dbReference>
<dbReference type="PANTHER" id="PTHR14557">
    <property type="entry name" value="PROTEIN C7ORF21"/>
    <property type="match status" value="1"/>
</dbReference>
<accession>E3N069</accession>
<organism evidence="5">
    <name type="scientific">Caenorhabditis remanei</name>
    <name type="common">Caenorhabditis vulgaris</name>
    <dbReference type="NCBI Taxonomy" id="31234"/>
    <lineage>
        <taxon>Eukaryota</taxon>
        <taxon>Metazoa</taxon>
        <taxon>Ecdysozoa</taxon>
        <taxon>Nematoda</taxon>
        <taxon>Chromadorea</taxon>
        <taxon>Rhabditida</taxon>
        <taxon>Rhabditina</taxon>
        <taxon>Rhabditomorpha</taxon>
        <taxon>Rhabditoidea</taxon>
        <taxon>Rhabditidae</taxon>
        <taxon>Peloderinae</taxon>
        <taxon>Caenorhabditis</taxon>
    </lineage>
</organism>
<evidence type="ECO:0000256" key="2">
    <source>
        <dbReference type="SAM" id="Phobius"/>
    </source>
</evidence>